<keyword evidence="14" id="KW-0812">Transmembrane</keyword>
<feature type="transmembrane region" description="Helical" evidence="14">
    <location>
        <begin position="185"/>
        <end position="205"/>
    </location>
</feature>
<reference evidence="16" key="1">
    <citation type="submission" date="2021-03" db="EMBL/GenBank/DDBJ databases">
        <authorList>
            <person name="Tagirdzhanova G."/>
        </authorList>
    </citation>
    <scope>NUCLEOTIDE SEQUENCE</scope>
</reference>
<gene>
    <name evidence="16" type="ORF">HETSPECPRED_006869</name>
</gene>
<evidence type="ECO:0000313" key="16">
    <source>
        <dbReference type="EMBL" id="CAF9928516.1"/>
    </source>
</evidence>
<evidence type="ECO:0000256" key="6">
    <source>
        <dbReference type="ARBA" id="ARBA00006727"/>
    </source>
</evidence>
<dbReference type="EMBL" id="CAJPDS010000048">
    <property type="protein sequence ID" value="CAF9928516.1"/>
    <property type="molecule type" value="Genomic_DNA"/>
</dbReference>
<keyword evidence="17" id="KW-1185">Reference proteome</keyword>
<feature type="transmembrane region" description="Helical" evidence="14">
    <location>
        <begin position="154"/>
        <end position="173"/>
    </location>
</feature>
<dbReference type="GO" id="GO:0046982">
    <property type="term" value="F:protein heterodimerization activity"/>
    <property type="evidence" value="ECO:0007669"/>
    <property type="project" value="InterPro"/>
</dbReference>
<dbReference type="InterPro" id="IPR036259">
    <property type="entry name" value="MFS_trans_sf"/>
</dbReference>
<keyword evidence="14" id="KW-0472">Membrane</keyword>
<dbReference type="SUPFAM" id="SSF47113">
    <property type="entry name" value="Histone-fold"/>
    <property type="match status" value="1"/>
</dbReference>
<dbReference type="PANTHER" id="PTHR11360">
    <property type="entry name" value="MONOCARBOXYLATE TRANSPORTER"/>
    <property type="match status" value="1"/>
</dbReference>
<dbReference type="CDD" id="cd22912">
    <property type="entry name" value="HFD_H4"/>
    <property type="match status" value="1"/>
</dbReference>
<feature type="domain" description="Major facilitator superfamily (MFS) profile" evidence="15">
    <location>
        <begin position="25"/>
        <end position="409"/>
    </location>
</feature>
<proteinExistence type="inferred from homology"/>
<dbReference type="SMART" id="SM00803">
    <property type="entry name" value="TAF"/>
    <property type="match status" value="1"/>
</dbReference>
<dbReference type="PRINTS" id="PR00623">
    <property type="entry name" value="HISTONEH4"/>
</dbReference>
<comment type="subcellular location">
    <subcellularLocation>
        <location evidence="4">Chromosome</location>
    </subcellularLocation>
    <subcellularLocation>
        <location evidence="3">Membrane</location>
        <topology evidence="3">Multi-pass membrane protein</topology>
    </subcellularLocation>
    <subcellularLocation>
        <location evidence="2">Nucleus</location>
    </subcellularLocation>
</comment>
<accession>A0A8H3FPT8</accession>
<comment type="similarity">
    <text evidence="6">Belongs to the major facilitator superfamily. Monocarboxylate porter (TC 2.A.1.13) family.</text>
</comment>
<keyword evidence="7 13" id="KW-0158">Chromosome</keyword>
<dbReference type="Pfam" id="PF07690">
    <property type="entry name" value="MFS_1"/>
    <property type="match status" value="1"/>
</dbReference>
<dbReference type="PROSITE" id="PS00047">
    <property type="entry name" value="HISTONE_H4"/>
    <property type="match status" value="1"/>
</dbReference>
<keyword evidence="14" id="KW-1133">Transmembrane helix</keyword>
<dbReference type="InterPro" id="IPR011701">
    <property type="entry name" value="MFS"/>
</dbReference>
<keyword evidence="8" id="KW-0488">Methylation</keyword>
<dbReference type="PROSITE" id="PS50850">
    <property type="entry name" value="MFS"/>
    <property type="match status" value="1"/>
</dbReference>
<evidence type="ECO:0000256" key="5">
    <source>
        <dbReference type="ARBA" id="ARBA00006564"/>
    </source>
</evidence>
<dbReference type="FunFam" id="1.10.20.10:FF:000007">
    <property type="entry name" value="Histone H4"/>
    <property type="match status" value="1"/>
</dbReference>
<dbReference type="GO" id="GO:0016020">
    <property type="term" value="C:membrane"/>
    <property type="evidence" value="ECO:0007669"/>
    <property type="project" value="UniProtKB-SubCell"/>
</dbReference>
<dbReference type="PANTHER" id="PTHR11360:SF315">
    <property type="entry name" value="TRANSPORTER MCH2-RELATED"/>
    <property type="match status" value="1"/>
</dbReference>
<evidence type="ECO:0000256" key="9">
    <source>
        <dbReference type="ARBA" id="ARBA00022990"/>
    </source>
</evidence>
<keyword evidence="11 13" id="KW-0539">Nucleus</keyword>
<dbReference type="SMART" id="SM00417">
    <property type="entry name" value="H4"/>
    <property type="match status" value="1"/>
</dbReference>
<protein>
    <recommendedName>
        <fullName evidence="13">Histone H4</fullName>
    </recommendedName>
</protein>
<dbReference type="GO" id="GO:0003677">
    <property type="term" value="F:DNA binding"/>
    <property type="evidence" value="ECO:0007669"/>
    <property type="project" value="UniProtKB-KW"/>
</dbReference>
<feature type="transmembrane region" description="Helical" evidence="14">
    <location>
        <begin position="353"/>
        <end position="373"/>
    </location>
</feature>
<feature type="transmembrane region" description="Helical" evidence="14">
    <location>
        <begin position="385"/>
        <end position="405"/>
    </location>
</feature>
<organism evidence="16 17">
    <name type="scientific">Heterodermia speciosa</name>
    <dbReference type="NCBI Taxonomy" id="116794"/>
    <lineage>
        <taxon>Eukaryota</taxon>
        <taxon>Fungi</taxon>
        <taxon>Dikarya</taxon>
        <taxon>Ascomycota</taxon>
        <taxon>Pezizomycotina</taxon>
        <taxon>Lecanoromycetes</taxon>
        <taxon>OSLEUM clade</taxon>
        <taxon>Lecanoromycetidae</taxon>
        <taxon>Caliciales</taxon>
        <taxon>Physciaceae</taxon>
        <taxon>Heterodermia</taxon>
    </lineage>
</organism>
<feature type="transmembrane region" description="Helical" evidence="14">
    <location>
        <begin position="289"/>
        <end position="310"/>
    </location>
</feature>
<dbReference type="SUPFAM" id="SSF103473">
    <property type="entry name" value="MFS general substrate transporter"/>
    <property type="match status" value="1"/>
</dbReference>
<dbReference type="GO" id="GO:0022857">
    <property type="term" value="F:transmembrane transporter activity"/>
    <property type="evidence" value="ECO:0007669"/>
    <property type="project" value="InterPro"/>
</dbReference>
<evidence type="ECO:0000256" key="2">
    <source>
        <dbReference type="ARBA" id="ARBA00004123"/>
    </source>
</evidence>
<evidence type="ECO:0000256" key="8">
    <source>
        <dbReference type="ARBA" id="ARBA00022481"/>
    </source>
</evidence>
<evidence type="ECO:0000256" key="11">
    <source>
        <dbReference type="ARBA" id="ARBA00023242"/>
    </source>
</evidence>
<dbReference type="GO" id="GO:0030527">
    <property type="term" value="F:structural constituent of chromatin"/>
    <property type="evidence" value="ECO:0007669"/>
    <property type="project" value="InterPro"/>
</dbReference>
<feature type="transmembrane region" description="Helical" evidence="14">
    <location>
        <begin position="98"/>
        <end position="116"/>
    </location>
</feature>
<dbReference type="InterPro" id="IPR001951">
    <property type="entry name" value="Histone_H4"/>
</dbReference>
<dbReference type="Gene3D" id="1.20.1250.20">
    <property type="entry name" value="MFS general substrate transporter like domains"/>
    <property type="match status" value="2"/>
</dbReference>
<dbReference type="InterPro" id="IPR035425">
    <property type="entry name" value="CENP-T/H4_C"/>
</dbReference>
<name>A0A8H3FPT8_9LECA</name>
<dbReference type="AlphaFoldDB" id="A0A8H3FPT8"/>
<evidence type="ECO:0000256" key="14">
    <source>
        <dbReference type="SAM" id="Phobius"/>
    </source>
</evidence>
<evidence type="ECO:0000256" key="1">
    <source>
        <dbReference type="ARBA" id="ARBA00002001"/>
    </source>
</evidence>
<evidence type="ECO:0000259" key="15">
    <source>
        <dbReference type="PROSITE" id="PS50850"/>
    </source>
</evidence>
<comment type="subunit">
    <text evidence="13">The nucleosome is a histone octamer containing two molecules each of H2A, H2B, H3 and H4 assembled in one H3-H4 heterotetramer and two H2A-H2B heterodimers. The octamer wraps approximately 147 bp of DNA.</text>
</comment>
<dbReference type="Proteomes" id="UP000664521">
    <property type="component" value="Unassembled WGS sequence"/>
</dbReference>
<evidence type="ECO:0000313" key="17">
    <source>
        <dbReference type="Proteomes" id="UP000664521"/>
    </source>
</evidence>
<dbReference type="InterPro" id="IPR020846">
    <property type="entry name" value="MFS_dom"/>
</dbReference>
<sequence>MDDSSMTDGGKAKNDSLDPPDGGYGWVCVAACSTINGFTWGLTASYSVYLSYYLNHGTFPGAQPLDFAFVGGSNFAAAMLSAPLVTILARKYGTQQPMFIGVCALSSGFVAASFATETWHLYITQGVMVGIGIGFIYIPSIAILSQWFQKRRSLANGISGAGSGIGGMLFSLSTAAMIDRISLQWSLRITGIITFVMNALATALIKDRNNTIQPHQHPFDKKLLRRCDVWLLLTWAFISMMGYITLLYSLPDFALTIELSDAQATDLAMLLNLGVAVGRPFIGTLSDKFGRIVVTGILTLVCGLASFAIWLPTTSFGVTAFFAIISGAILGIFWVAIGPLCVEVVGLKELPSLLSLSWLIIVLPTFFSEAIVLKLRRPDSDREYLYPQIFAGTCYVVASFFLFELQRRQGSSNRVIGASIGGKGGKGLGKGGAKRHRKILRDNIQGITKPAIRRLARRGGVKRISAMIYEETRGVLKTFLESVIRDAVTYTEHAKRKTVTSLDVVYALKRQGRTLYGFGG</sequence>
<feature type="transmembrane region" description="Helical" evidence="14">
    <location>
        <begin position="229"/>
        <end position="250"/>
    </location>
</feature>
<dbReference type="InterPro" id="IPR004823">
    <property type="entry name" value="TAF_TATA-bd_Histone-like_dom"/>
</dbReference>
<feature type="transmembrane region" description="Helical" evidence="14">
    <location>
        <begin position="316"/>
        <end position="341"/>
    </location>
</feature>
<keyword evidence="9" id="KW-0007">Acetylation</keyword>
<evidence type="ECO:0000256" key="10">
    <source>
        <dbReference type="ARBA" id="ARBA00023125"/>
    </source>
</evidence>
<evidence type="ECO:0000256" key="4">
    <source>
        <dbReference type="ARBA" id="ARBA00004286"/>
    </source>
</evidence>
<dbReference type="GO" id="GO:0000786">
    <property type="term" value="C:nucleosome"/>
    <property type="evidence" value="ECO:0007669"/>
    <property type="project" value="UniProtKB-KW"/>
</dbReference>
<dbReference type="GO" id="GO:0005634">
    <property type="term" value="C:nucleus"/>
    <property type="evidence" value="ECO:0007669"/>
    <property type="project" value="UniProtKB-SubCell"/>
</dbReference>
<comment type="caution">
    <text evidence="16">The sequence shown here is derived from an EMBL/GenBank/DDBJ whole genome shotgun (WGS) entry which is preliminary data.</text>
</comment>
<feature type="transmembrane region" description="Helical" evidence="14">
    <location>
        <begin position="67"/>
        <end position="89"/>
    </location>
</feature>
<feature type="transmembrane region" description="Helical" evidence="14">
    <location>
        <begin position="122"/>
        <end position="142"/>
    </location>
</feature>
<evidence type="ECO:0000256" key="7">
    <source>
        <dbReference type="ARBA" id="ARBA00022454"/>
    </source>
</evidence>
<dbReference type="InterPro" id="IPR050327">
    <property type="entry name" value="Proton-linked_MCT"/>
</dbReference>
<dbReference type="Gene3D" id="1.10.20.10">
    <property type="entry name" value="Histone, subunit A"/>
    <property type="match status" value="1"/>
</dbReference>
<keyword evidence="12 13" id="KW-0544">Nucleosome core</keyword>
<dbReference type="InterPro" id="IPR009072">
    <property type="entry name" value="Histone-fold"/>
</dbReference>
<keyword evidence="10 13" id="KW-0238">DNA-binding</keyword>
<dbReference type="OrthoDB" id="6499973at2759"/>
<comment type="similarity">
    <text evidence="5 13">Belongs to the histone H4 family.</text>
</comment>
<comment type="function">
    <text evidence="1 13">Core component of nucleosome. Nucleosomes wrap and compact DNA into chromatin, limiting DNA accessibility to the cellular machineries which require DNA as a template. Histones thereby play a central role in transcription regulation, DNA repair, DNA replication and chromosomal stability. DNA accessibility is regulated via a complex set of post-translational modifications of histones, also called histone code, and nucleosome remodeling.</text>
</comment>
<dbReference type="InterPro" id="IPR019809">
    <property type="entry name" value="Histone_H4_CS"/>
</dbReference>
<dbReference type="Pfam" id="PF15511">
    <property type="entry name" value="CENP-T_C"/>
    <property type="match status" value="1"/>
</dbReference>
<evidence type="ECO:0000256" key="3">
    <source>
        <dbReference type="ARBA" id="ARBA00004141"/>
    </source>
</evidence>
<evidence type="ECO:0000256" key="12">
    <source>
        <dbReference type="ARBA" id="ARBA00023269"/>
    </source>
</evidence>
<evidence type="ECO:0000256" key="13">
    <source>
        <dbReference type="RuleBase" id="RU000528"/>
    </source>
</evidence>